<accession>A8ZND5</accession>
<evidence type="ECO:0000313" key="2">
    <source>
        <dbReference type="EMBL" id="ABW32521.1"/>
    </source>
</evidence>
<sequence>MGASPCLAFKIFRVNYLQPTAPTPATSVGISQANAERQATSISA</sequence>
<organism evidence="2 3">
    <name type="scientific">Acaryochloris marina (strain MBIC 11017)</name>
    <dbReference type="NCBI Taxonomy" id="329726"/>
    <lineage>
        <taxon>Bacteria</taxon>
        <taxon>Bacillati</taxon>
        <taxon>Cyanobacteriota</taxon>
        <taxon>Cyanophyceae</taxon>
        <taxon>Acaryochloridales</taxon>
        <taxon>Acaryochloridaceae</taxon>
        <taxon>Acaryochloris</taxon>
    </lineage>
</organism>
<keyword evidence="3" id="KW-1185">Reference proteome</keyword>
<feature type="region of interest" description="Disordered" evidence="1">
    <location>
        <begin position="22"/>
        <end position="44"/>
    </location>
</feature>
<reference evidence="2 3" key="1">
    <citation type="journal article" date="2008" name="Proc. Natl. Acad. Sci. U.S.A.">
        <title>Niche adaptation and genome expansion in the chlorophyll d-producing cyanobacterium Acaryochloris marina.</title>
        <authorList>
            <person name="Swingley W.D."/>
            <person name="Chen M."/>
            <person name="Cheung P.C."/>
            <person name="Conrad A.L."/>
            <person name="Dejesa L.C."/>
            <person name="Hao J."/>
            <person name="Honchak B.M."/>
            <person name="Karbach L.E."/>
            <person name="Kurdoglu A."/>
            <person name="Lahiri S."/>
            <person name="Mastrian S.D."/>
            <person name="Miyashita H."/>
            <person name="Page L."/>
            <person name="Ramakrishna P."/>
            <person name="Satoh S."/>
            <person name="Sattley W.M."/>
            <person name="Shimada Y."/>
            <person name="Taylor H.L."/>
            <person name="Tomo T."/>
            <person name="Tsuchiya T."/>
            <person name="Wang Z.T."/>
            <person name="Raymond J."/>
            <person name="Mimuro M."/>
            <person name="Blankenship R.E."/>
            <person name="Touchman J.W."/>
        </authorList>
    </citation>
    <scope>NUCLEOTIDE SEQUENCE [LARGE SCALE GENOMIC DNA]</scope>
    <source>
        <strain evidence="3">MBIC 11017</strain>
        <plasmid evidence="3">Plasmid pREB4</plasmid>
    </source>
</reference>
<dbReference type="Proteomes" id="UP000000268">
    <property type="component" value="Plasmid pREB4"/>
</dbReference>
<keyword evidence="2" id="KW-0614">Plasmid</keyword>
<evidence type="ECO:0000313" key="3">
    <source>
        <dbReference type="Proteomes" id="UP000000268"/>
    </source>
</evidence>
<evidence type="ECO:0000256" key="1">
    <source>
        <dbReference type="SAM" id="MobiDB-lite"/>
    </source>
</evidence>
<dbReference type="HOGENOM" id="CLU_3211004_0_0_3"/>
<geneLocation type="plasmid" evidence="2 3">
    <name>pREB4</name>
</geneLocation>
<gene>
    <name evidence="2" type="ordered locus">AM1_D0024</name>
</gene>
<dbReference type="AlphaFoldDB" id="A8ZND5"/>
<name>A8ZND5_ACAM1</name>
<proteinExistence type="predicted"/>
<dbReference type="KEGG" id="amr:AM1_D0024"/>
<dbReference type="EMBL" id="CP000841">
    <property type="protein sequence ID" value="ABW32521.1"/>
    <property type="molecule type" value="Genomic_DNA"/>
</dbReference>
<protein>
    <submittedName>
        <fullName evidence="2">Uncharacterized protein</fullName>
    </submittedName>
</protein>